<dbReference type="GO" id="GO:0003917">
    <property type="term" value="F:DNA topoisomerase type I (single strand cut, ATP-independent) activity"/>
    <property type="evidence" value="ECO:0007669"/>
    <property type="project" value="UniProtKB-UniRule"/>
</dbReference>
<dbReference type="Gene3D" id="1.10.290.10">
    <property type="entry name" value="Topoisomerase I, domain 4"/>
    <property type="match status" value="1"/>
</dbReference>
<dbReference type="InterPro" id="IPR013824">
    <property type="entry name" value="Topo_IA_cen_sub1"/>
</dbReference>
<dbReference type="InterPro" id="IPR023405">
    <property type="entry name" value="Topo_IA_core_domain"/>
</dbReference>
<feature type="site" description="Interaction with DNA" evidence="10">
    <location>
        <position position="157"/>
    </location>
</feature>
<sequence length="741" mass="83962">MAKQSLVIVESPAKAKTINKYLGRGFKVSATVGHVIDLPKSKLGVSVEEGFKPQYVKIRGKEKVIKELRELAKKSSHIYIATDPDREGEAIAYHISTLLTNGDEKSIRRVEFNEITQRAVETAMNSPREIDMARVYSQQARRVLDRLVGYKISPVLWQMIYRGLSAGRVQSVALRLICEREEEIRNFKPEEFWTIAAMVKQDNSAPFQVKLNKIGGKKARISNREQAEEHTAAIRAASLILSAITKKEVKRQPGPPFITSTLQQVAARMLRMSTKRIMSIAQGLYEGVDIPGQGSVGLITYMRTDSTRISQEALGAVSQYIRQQFGEEYGLPKARYFKTKAGAQDAHEAIRPTYITPEFSPEALKPHLSREQFNLYNLIWKRFVACQMAPALVEKTTLTVSGDKYELTAEGEVIKFPGYMRVYKETEENNGNGNQQLPDNLQEGGPCQLVDLKAEQNFTKPTPRYTESTLVKELDRLGIGRPSTYAQIVSTILQRKYVSLEERKLHATELGETVNRILVENFPTLFSVSFTAEMEKELDDIASRKATYEEVMDNFYKPFKEAVERLETRKKEVKENLQEEAGELCEKCGRPMIIRWGRNGRFMACSGFPECKNTKPLNEQEAPQQTDEICEKCGSPMVIKQGRFGAFLACSNYPKCKNTKPLSTGVKCPKEGCDGEIVQRKSKRGRVFYGCSNYPKCDFVSWDKPVNKKCPSCGNNYMVEKILKSKGEFLRCPECKFELFE</sequence>
<protein>
    <recommendedName>
        <fullName evidence="10">DNA topoisomerase 1</fullName>
        <ecNumber evidence="10">5.6.2.1</ecNumber>
    </recommendedName>
    <alternativeName>
        <fullName evidence="10">DNA topoisomerase I</fullName>
    </alternativeName>
</protein>
<comment type="subunit">
    <text evidence="10">Monomer.</text>
</comment>
<dbReference type="PRINTS" id="PR00417">
    <property type="entry name" value="PRTPISMRASEI"/>
</dbReference>
<feature type="site" description="Interaction with DNA" evidence="10">
    <location>
        <position position="145"/>
    </location>
</feature>
<feature type="site" description="Interaction with DNA" evidence="10">
    <location>
        <position position="34"/>
    </location>
</feature>
<dbReference type="PROSITE" id="PS52039">
    <property type="entry name" value="TOPO_IA_2"/>
    <property type="match status" value="1"/>
</dbReference>
<dbReference type="InterPro" id="IPR000380">
    <property type="entry name" value="Topo_IA"/>
</dbReference>
<dbReference type="PANTHER" id="PTHR42785:SF1">
    <property type="entry name" value="DNA TOPOISOMERASE"/>
    <property type="match status" value="1"/>
</dbReference>
<dbReference type="InterPro" id="IPR003602">
    <property type="entry name" value="Topo_IA_DNA-bd_dom"/>
</dbReference>
<evidence type="ECO:0000259" key="12">
    <source>
        <dbReference type="PROSITE" id="PS50880"/>
    </source>
</evidence>
<comment type="catalytic activity">
    <reaction evidence="1 10">
        <text>ATP-independent breakage of single-stranded DNA, followed by passage and rejoining.</text>
        <dbReference type="EC" id="5.6.2.1"/>
    </reaction>
</comment>
<dbReference type="SMART" id="SM00437">
    <property type="entry name" value="TOP1Ac"/>
    <property type="match status" value="1"/>
</dbReference>
<dbReference type="Proteomes" id="UP000885779">
    <property type="component" value="Unassembled WGS sequence"/>
</dbReference>
<evidence type="ECO:0000259" key="13">
    <source>
        <dbReference type="PROSITE" id="PS52039"/>
    </source>
</evidence>
<evidence type="ECO:0000256" key="4">
    <source>
        <dbReference type="ARBA" id="ARBA00022771"/>
    </source>
</evidence>
<dbReference type="Gene3D" id="3.40.50.140">
    <property type="match status" value="1"/>
</dbReference>
<dbReference type="Gene3D" id="2.70.20.10">
    <property type="entry name" value="Topoisomerase I, domain 3"/>
    <property type="match status" value="1"/>
</dbReference>
<evidence type="ECO:0000256" key="1">
    <source>
        <dbReference type="ARBA" id="ARBA00000213"/>
    </source>
</evidence>
<dbReference type="InterPro" id="IPR013498">
    <property type="entry name" value="Topo_IA_Znf"/>
</dbReference>
<feature type="site" description="Interaction with DNA" evidence="10">
    <location>
        <position position="141"/>
    </location>
</feature>
<comment type="similarity">
    <text evidence="2 10">Belongs to the type IA topoisomerase family.</text>
</comment>
<feature type="site" description="Interaction with DNA" evidence="10">
    <location>
        <position position="495"/>
    </location>
</feature>
<keyword evidence="4" id="KW-0863">Zinc-finger</keyword>
<dbReference type="CDD" id="cd03363">
    <property type="entry name" value="TOPRIM_TopoIA_TopoI"/>
    <property type="match status" value="1"/>
</dbReference>
<dbReference type="InterPro" id="IPR023406">
    <property type="entry name" value="Topo_IA_AS"/>
</dbReference>
<evidence type="ECO:0000313" key="14">
    <source>
        <dbReference type="EMBL" id="HGY54096.1"/>
    </source>
</evidence>
<evidence type="ECO:0000256" key="5">
    <source>
        <dbReference type="ARBA" id="ARBA00022833"/>
    </source>
</evidence>
<dbReference type="InterPro" id="IPR005733">
    <property type="entry name" value="TopoI_bac-type"/>
</dbReference>
<dbReference type="InterPro" id="IPR006171">
    <property type="entry name" value="TOPRIM_dom"/>
</dbReference>
<feature type="domain" description="Toprim" evidence="12">
    <location>
        <begin position="4"/>
        <end position="115"/>
    </location>
</feature>
<feature type="coiled-coil region" evidence="11">
    <location>
        <begin position="556"/>
        <end position="583"/>
    </location>
</feature>
<dbReference type="HAMAP" id="MF_00952">
    <property type="entry name" value="Topoisom_1_prok"/>
    <property type="match status" value="1"/>
</dbReference>
<name>A0A7V4TX42_CALAY</name>
<dbReference type="Pfam" id="PF01131">
    <property type="entry name" value="Topoisom_bac"/>
    <property type="match status" value="1"/>
</dbReference>
<keyword evidence="6" id="KW-0460">Magnesium</keyword>
<dbReference type="InterPro" id="IPR003601">
    <property type="entry name" value="Topo_IA_2"/>
</dbReference>
<dbReference type="SUPFAM" id="SSF57783">
    <property type="entry name" value="Zinc beta-ribbon"/>
    <property type="match status" value="2"/>
</dbReference>
<dbReference type="SMART" id="SM00436">
    <property type="entry name" value="TOP1Bc"/>
    <property type="match status" value="1"/>
</dbReference>
<feature type="site" description="Interaction with DNA" evidence="10">
    <location>
        <position position="142"/>
    </location>
</feature>
<evidence type="ECO:0000256" key="9">
    <source>
        <dbReference type="ARBA" id="ARBA00023235"/>
    </source>
</evidence>
<organism evidence="14">
    <name type="scientific">Caldithrix abyssi</name>
    <dbReference type="NCBI Taxonomy" id="187145"/>
    <lineage>
        <taxon>Bacteria</taxon>
        <taxon>Pseudomonadati</taxon>
        <taxon>Calditrichota</taxon>
        <taxon>Calditrichia</taxon>
        <taxon>Calditrichales</taxon>
        <taxon>Calditrichaceae</taxon>
        <taxon>Caldithrix</taxon>
    </lineage>
</organism>
<dbReference type="GO" id="GO:0003677">
    <property type="term" value="F:DNA binding"/>
    <property type="evidence" value="ECO:0007669"/>
    <property type="project" value="UniProtKB-KW"/>
</dbReference>
<dbReference type="SMART" id="SM00493">
    <property type="entry name" value="TOPRIM"/>
    <property type="match status" value="1"/>
</dbReference>
<feature type="domain" description="Topo IA-type catalytic" evidence="13">
    <location>
        <begin position="131"/>
        <end position="563"/>
    </location>
</feature>
<evidence type="ECO:0000256" key="6">
    <source>
        <dbReference type="ARBA" id="ARBA00022842"/>
    </source>
</evidence>
<dbReference type="AlphaFoldDB" id="A0A7V4TX42"/>
<dbReference type="EC" id="5.6.2.1" evidence="10"/>
<comment type="function">
    <text evidence="10">Releases the supercoiling and torsional tension of DNA, which is introduced during the DNA replication and transcription, by transiently cleaving and rejoining one strand of the DNA duplex. Introduces a single-strand break via transesterification at a target site in duplex DNA. The scissile phosphodiester is attacked by the catalytic tyrosine of the enzyme, resulting in the formation of a DNA-(5'-phosphotyrosyl)-enzyme intermediate and the expulsion of a 3'-OH DNA strand. The free DNA strand then undergoes passage around the unbroken strand, thus removing DNA supercoils. Finally, in the religation step, the DNA 3'-OH attacks the covalent intermediate to expel the active-site tyrosine and restore the DNA phosphodiester backbone.</text>
</comment>
<dbReference type="InterPro" id="IPR034149">
    <property type="entry name" value="TOPRIM_TopoI"/>
</dbReference>
<dbReference type="SUPFAM" id="SSF56712">
    <property type="entry name" value="Prokaryotic type I DNA topoisomerase"/>
    <property type="match status" value="1"/>
</dbReference>
<dbReference type="GO" id="GO:0008270">
    <property type="term" value="F:zinc ion binding"/>
    <property type="evidence" value="ECO:0007669"/>
    <property type="project" value="UniProtKB-KW"/>
</dbReference>
<dbReference type="InterPro" id="IPR013826">
    <property type="entry name" value="Topo_IA_cen_sub3"/>
</dbReference>
<dbReference type="GO" id="GO:0005694">
    <property type="term" value="C:chromosome"/>
    <property type="evidence" value="ECO:0007669"/>
    <property type="project" value="InterPro"/>
</dbReference>
<keyword evidence="5" id="KW-0862">Zinc</keyword>
<proteinExistence type="inferred from homology"/>
<dbReference type="Gene3D" id="1.10.460.10">
    <property type="entry name" value="Topoisomerase I, domain 2"/>
    <property type="match status" value="1"/>
</dbReference>
<dbReference type="PROSITE" id="PS00396">
    <property type="entry name" value="TOPO_IA_1"/>
    <property type="match status" value="1"/>
</dbReference>
<gene>
    <name evidence="10 14" type="primary">topA</name>
    <name evidence="14" type="ORF">ENK44_00200</name>
</gene>
<feature type="site" description="Interaction with DNA" evidence="10">
    <location>
        <position position="303"/>
    </location>
</feature>
<comment type="caution">
    <text evidence="14">The sequence shown here is derived from an EMBL/GenBank/DDBJ whole genome shotgun (WGS) entry which is preliminary data.</text>
</comment>
<dbReference type="PROSITE" id="PS50880">
    <property type="entry name" value="TOPRIM"/>
    <property type="match status" value="1"/>
</dbReference>
<evidence type="ECO:0000256" key="3">
    <source>
        <dbReference type="ARBA" id="ARBA00022723"/>
    </source>
</evidence>
<keyword evidence="3" id="KW-0479">Metal-binding</keyword>
<dbReference type="EMBL" id="DRQG01000003">
    <property type="protein sequence ID" value="HGY54096.1"/>
    <property type="molecule type" value="Genomic_DNA"/>
</dbReference>
<dbReference type="GO" id="GO:0006265">
    <property type="term" value="P:DNA topological change"/>
    <property type="evidence" value="ECO:0007669"/>
    <property type="project" value="UniProtKB-UniRule"/>
</dbReference>
<evidence type="ECO:0000256" key="2">
    <source>
        <dbReference type="ARBA" id="ARBA00009446"/>
    </source>
</evidence>
<reference evidence="14" key="1">
    <citation type="journal article" date="2020" name="mSystems">
        <title>Genome- and Community-Level Interaction Insights into Carbon Utilization and Element Cycling Functions of Hydrothermarchaeota in Hydrothermal Sediment.</title>
        <authorList>
            <person name="Zhou Z."/>
            <person name="Liu Y."/>
            <person name="Xu W."/>
            <person name="Pan J."/>
            <person name="Luo Z.H."/>
            <person name="Li M."/>
        </authorList>
    </citation>
    <scope>NUCLEOTIDE SEQUENCE [LARGE SCALE GENOMIC DNA]</scope>
    <source>
        <strain evidence="14">HyVt-577</strain>
    </source>
</reference>
<feature type="site" description="Interaction with DNA" evidence="10">
    <location>
        <position position="150"/>
    </location>
</feature>
<feature type="region of interest" description="Interaction with DNA" evidence="10">
    <location>
        <begin position="165"/>
        <end position="170"/>
    </location>
</feature>
<feature type="active site" description="O-(5'-phospho-DNA)-tyrosine intermediate" evidence="10">
    <location>
        <position position="301"/>
    </location>
</feature>
<dbReference type="CDD" id="cd00186">
    <property type="entry name" value="TOP1Ac"/>
    <property type="match status" value="1"/>
</dbReference>
<dbReference type="PANTHER" id="PTHR42785">
    <property type="entry name" value="DNA TOPOISOMERASE, TYPE IA, CORE"/>
    <property type="match status" value="1"/>
</dbReference>
<dbReference type="InterPro" id="IPR013825">
    <property type="entry name" value="Topo_IA_cen_sub2"/>
</dbReference>
<evidence type="ECO:0000256" key="10">
    <source>
        <dbReference type="HAMAP-Rule" id="MF_00952"/>
    </source>
</evidence>
<keyword evidence="8 10" id="KW-0238">DNA-binding</keyword>
<keyword evidence="7 10" id="KW-0799">Topoisomerase</keyword>
<keyword evidence="9 10" id="KW-0413">Isomerase</keyword>
<dbReference type="NCBIfam" id="TIGR01051">
    <property type="entry name" value="topA_bact"/>
    <property type="match status" value="1"/>
</dbReference>
<dbReference type="InterPro" id="IPR028612">
    <property type="entry name" value="Topoisom_1_IA"/>
</dbReference>
<dbReference type="InterPro" id="IPR013497">
    <property type="entry name" value="Topo_IA_cen"/>
</dbReference>
<evidence type="ECO:0000256" key="8">
    <source>
        <dbReference type="ARBA" id="ARBA00023125"/>
    </source>
</evidence>
<dbReference type="Gene3D" id="3.30.65.10">
    <property type="entry name" value="Bacterial Topoisomerase I, domain 1"/>
    <property type="match status" value="3"/>
</dbReference>
<dbReference type="Pfam" id="PF01751">
    <property type="entry name" value="Toprim"/>
    <property type="match status" value="1"/>
</dbReference>
<dbReference type="Pfam" id="PF01396">
    <property type="entry name" value="Zn_ribbon_Top1"/>
    <property type="match status" value="4"/>
</dbReference>
<accession>A0A7V4TX42</accession>
<evidence type="ECO:0000256" key="7">
    <source>
        <dbReference type="ARBA" id="ARBA00023029"/>
    </source>
</evidence>
<evidence type="ECO:0000256" key="11">
    <source>
        <dbReference type="SAM" id="Coils"/>
    </source>
</evidence>
<keyword evidence="11" id="KW-0175">Coiled coil</keyword>